<dbReference type="SUPFAM" id="SSF141523">
    <property type="entry name" value="L,D-transpeptidase catalytic domain-like"/>
    <property type="match status" value="1"/>
</dbReference>
<name>A0ABT4MK19_9NOCA</name>
<reference evidence="10" key="1">
    <citation type="submission" date="2022-12" db="EMBL/GenBank/DDBJ databases">
        <authorList>
            <person name="Krivoruchko A.V."/>
            <person name="Elkin A."/>
        </authorList>
    </citation>
    <scope>NUCLEOTIDE SEQUENCE</scope>
    <source>
        <strain evidence="10">IEGM 1391</strain>
    </source>
</reference>
<evidence type="ECO:0000256" key="4">
    <source>
        <dbReference type="ARBA" id="ARBA00022984"/>
    </source>
</evidence>
<organism evidence="10 11">
    <name type="scientific">Rhodococcus ruber</name>
    <dbReference type="NCBI Taxonomy" id="1830"/>
    <lineage>
        <taxon>Bacteria</taxon>
        <taxon>Bacillati</taxon>
        <taxon>Actinomycetota</taxon>
        <taxon>Actinomycetes</taxon>
        <taxon>Mycobacteriales</taxon>
        <taxon>Nocardiaceae</taxon>
        <taxon>Rhodococcus</taxon>
    </lineage>
</organism>
<dbReference type="InterPro" id="IPR041280">
    <property type="entry name" value="Big_10"/>
</dbReference>
<sequence length="424" mass="44133">MHEQVEQTKRTRAVWLIAVLVALVALVAGCTVGSGDGGSGAAAPTTEAAPVAKVTANPAAGAVDISPVAPISVSVADGTLVEVALTNPEGKVVQGALSPDKTSYAVTEPLGYGVEYTWSGSAVGSDNKTVPVDGAFTTVEPDSRTSVSTNIGDGQEVGIAAPIILQFDSAIEDKAAVEKALTVTTDPPTPGAWAWFPDDNGSRVHWRPTNYWTPGTTVSVVAKLYGVDYGDGAYGADDVTLNFSIGRSQVVVADATSHRMQVVRDGATIMDIPVSYGEGNEDRNVTRSGIHVVTEKHEDFLMSNPPFYENVRERWAVRISNNGEFIHANPLTTGVQGASNVTNGCINLSTEDAQQYFGTAMYGDPVEVTGTRIDLSAADGDLYDWAIDWPTWESMSALPAGGATATTTPASTAPATTTAPAPAG</sequence>
<evidence type="ECO:0000256" key="6">
    <source>
        <dbReference type="ARBA" id="ARBA00023316"/>
    </source>
</evidence>
<evidence type="ECO:0000256" key="5">
    <source>
        <dbReference type="ARBA" id="ARBA00023315"/>
    </source>
</evidence>
<evidence type="ECO:0000313" key="11">
    <source>
        <dbReference type="Proteomes" id="UP001081071"/>
    </source>
</evidence>
<comment type="caution">
    <text evidence="10">The sequence shown here is derived from an EMBL/GenBank/DDBJ whole genome shotgun (WGS) entry which is preliminary data.</text>
</comment>
<feature type="region of interest" description="Disordered" evidence="8">
    <location>
        <begin position="398"/>
        <end position="424"/>
    </location>
</feature>
<keyword evidence="4 7" id="KW-0573">Peptidoglycan synthesis</keyword>
<feature type="domain" description="L,D-TPase catalytic" evidence="9">
    <location>
        <begin position="249"/>
        <end position="369"/>
    </location>
</feature>
<dbReference type="InterPro" id="IPR005490">
    <property type="entry name" value="LD_TPept_cat_dom"/>
</dbReference>
<dbReference type="Gene3D" id="2.40.440.10">
    <property type="entry name" value="L,D-transpeptidase catalytic domain-like"/>
    <property type="match status" value="1"/>
</dbReference>
<evidence type="ECO:0000256" key="7">
    <source>
        <dbReference type="PROSITE-ProRule" id="PRU01373"/>
    </source>
</evidence>
<dbReference type="Pfam" id="PF17964">
    <property type="entry name" value="Big_10"/>
    <property type="match status" value="1"/>
</dbReference>
<dbReference type="PANTHER" id="PTHR30582:SF2">
    <property type="entry name" value="L,D-TRANSPEPTIDASE YCIB-RELATED"/>
    <property type="match status" value="1"/>
</dbReference>
<feature type="compositionally biased region" description="Low complexity" evidence="8">
    <location>
        <begin position="399"/>
        <end position="424"/>
    </location>
</feature>
<dbReference type="PANTHER" id="PTHR30582">
    <property type="entry name" value="L,D-TRANSPEPTIDASE"/>
    <property type="match status" value="1"/>
</dbReference>
<proteinExistence type="predicted"/>
<keyword evidence="3 7" id="KW-0133">Cell shape</keyword>
<dbReference type="Gene3D" id="2.60.40.3780">
    <property type="match status" value="1"/>
</dbReference>
<keyword evidence="2" id="KW-0808">Transferase</keyword>
<evidence type="ECO:0000256" key="3">
    <source>
        <dbReference type="ARBA" id="ARBA00022960"/>
    </source>
</evidence>
<accession>A0ABT4MK19</accession>
<evidence type="ECO:0000256" key="8">
    <source>
        <dbReference type="SAM" id="MobiDB-lite"/>
    </source>
</evidence>
<dbReference type="CDD" id="cd16913">
    <property type="entry name" value="YkuD_like"/>
    <property type="match status" value="1"/>
</dbReference>
<dbReference type="CDD" id="cd13432">
    <property type="entry name" value="LDT_IgD_like_2"/>
    <property type="match status" value="1"/>
</dbReference>
<dbReference type="Gene3D" id="2.60.40.3710">
    <property type="match status" value="1"/>
</dbReference>
<keyword evidence="5" id="KW-0012">Acyltransferase</keyword>
<keyword evidence="6 7" id="KW-0961">Cell wall biogenesis/degradation</keyword>
<dbReference type="InterPro" id="IPR050979">
    <property type="entry name" value="LD-transpeptidase"/>
</dbReference>
<keyword evidence="11" id="KW-1185">Reference proteome</keyword>
<feature type="active site" description="Proton donor/acceptor" evidence="7">
    <location>
        <position position="327"/>
    </location>
</feature>
<evidence type="ECO:0000259" key="9">
    <source>
        <dbReference type="PROSITE" id="PS52029"/>
    </source>
</evidence>
<feature type="active site" description="Nucleophile" evidence="7">
    <location>
        <position position="345"/>
    </location>
</feature>
<dbReference type="PROSITE" id="PS52029">
    <property type="entry name" value="LD_TPASE"/>
    <property type="match status" value="1"/>
</dbReference>
<dbReference type="InterPro" id="IPR038063">
    <property type="entry name" value="Transpep_catalytic_dom"/>
</dbReference>
<dbReference type="RefSeq" id="WP_269607754.1">
    <property type="nucleotide sequence ID" value="NZ_JAPWIJ010000011.1"/>
</dbReference>
<dbReference type="Proteomes" id="UP001081071">
    <property type="component" value="Unassembled WGS sequence"/>
</dbReference>
<evidence type="ECO:0000256" key="2">
    <source>
        <dbReference type="ARBA" id="ARBA00022679"/>
    </source>
</evidence>
<gene>
    <name evidence="10" type="ORF">O4220_22645</name>
</gene>
<comment type="pathway">
    <text evidence="1 7">Cell wall biogenesis; peptidoglycan biosynthesis.</text>
</comment>
<evidence type="ECO:0000256" key="1">
    <source>
        <dbReference type="ARBA" id="ARBA00004752"/>
    </source>
</evidence>
<evidence type="ECO:0000313" key="10">
    <source>
        <dbReference type="EMBL" id="MCZ4521324.1"/>
    </source>
</evidence>
<protein>
    <submittedName>
        <fullName evidence="10">Ig-like domain-containing protein</fullName>
    </submittedName>
</protein>
<dbReference type="EMBL" id="JAPWIJ010000011">
    <property type="protein sequence ID" value="MCZ4521324.1"/>
    <property type="molecule type" value="Genomic_DNA"/>
</dbReference>
<dbReference type="Pfam" id="PF03734">
    <property type="entry name" value="YkuD"/>
    <property type="match status" value="1"/>
</dbReference>